<dbReference type="GO" id="GO:0046990">
    <property type="term" value="F:N-hydroxyarylamine O-acetyltransferase activity"/>
    <property type="evidence" value="ECO:0007669"/>
    <property type="project" value="UniProtKB-EC"/>
</dbReference>
<keyword evidence="7" id="KW-1185">Reference proteome</keyword>
<reference evidence="3 6" key="3">
    <citation type="submission" date="2020-11" db="EMBL/GenBank/DDBJ databases">
        <authorList>
            <consortium name="Pathogen Informatics"/>
        </authorList>
    </citation>
    <scope>NUCLEOTIDE SEQUENCE [LARGE SCALE GENOMIC DNA]</scope>
    <source>
        <strain evidence="3 6">NCTC12218</strain>
    </source>
</reference>
<dbReference type="SUPFAM" id="SSF54001">
    <property type="entry name" value="Cysteine proteinases"/>
    <property type="match status" value="1"/>
</dbReference>
<sequence length="260" mass="30213">MNFEALESHIGLTPSETTGKTLTDLTTYIRKFLQTIPFEAIDIFNGRTISTDVQTNIDKFTQYHRGGLCYENNVVTNAYLTARGYETMMVAGYVKPPKREWKKRATHLTNVVTIDNQHYLADTGFGHFPSQPIPLTGEVVEDEDDFYRIIYDDDAQSYFVQTTKQAKENWSDLLNFKREPRSLIDFMKDFDYTVFNPEYNFKHHLLINKKTDNGHMTMTENHVNIIKNGQKQQIDVTPINYQALLKQYFNIEATIPALEQ</sequence>
<evidence type="ECO:0000313" key="5">
    <source>
        <dbReference type="EMBL" id="SUM86373.1"/>
    </source>
</evidence>
<dbReference type="InterPro" id="IPR053710">
    <property type="entry name" value="Arylamine_NAT_domain_sf"/>
</dbReference>
<dbReference type="EMBL" id="LR962863">
    <property type="protein sequence ID" value="CAD7358666.1"/>
    <property type="molecule type" value="Genomic_DNA"/>
</dbReference>
<evidence type="ECO:0000313" key="6">
    <source>
        <dbReference type="Proteomes" id="UP000264146"/>
    </source>
</evidence>
<evidence type="ECO:0000313" key="3">
    <source>
        <dbReference type="EMBL" id="CAD7358666.1"/>
    </source>
</evidence>
<organism evidence="5">
    <name type="scientific">Staphylococcus schleiferi</name>
    <dbReference type="NCBI Taxonomy" id="1295"/>
    <lineage>
        <taxon>Bacteria</taxon>
        <taxon>Bacillati</taxon>
        <taxon>Bacillota</taxon>
        <taxon>Bacilli</taxon>
        <taxon>Bacillales</taxon>
        <taxon>Staphylococcaceae</taxon>
        <taxon>Staphylococcus</taxon>
    </lineage>
</organism>
<dbReference type="PANTHER" id="PTHR11786:SF0">
    <property type="entry name" value="ARYLAMINE N-ACETYLTRANSFERASE 4-RELATED"/>
    <property type="match status" value="1"/>
</dbReference>
<keyword evidence="5" id="KW-0012">Acyltransferase</keyword>
<reference evidence="4 7" key="1">
    <citation type="submission" date="2018-01" db="EMBL/GenBank/DDBJ databases">
        <title>Complete genome sequence of Staphylococcus Scheliferi isolated from human.</title>
        <authorList>
            <person name="Abouelkhair M.A."/>
            <person name="Bemis D.A."/>
            <person name="Kania S.A."/>
        </authorList>
    </citation>
    <scope>NUCLEOTIDE SEQUENCE [LARGE SCALE GENOMIC DNA]</scope>
    <source>
        <strain evidence="4 7">ATCC 43808</strain>
    </source>
</reference>
<comment type="similarity">
    <text evidence="1 2">Belongs to the arylamine N-acetyltransferase family.</text>
</comment>
<dbReference type="EMBL" id="UHEF01000001">
    <property type="protein sequence ID" value="SUM86373.1"/>
    <property type="molecule type" value="Genomic_DNA"/>
</dbReference>
<dbReference type="GeneID" id="93789004"/>
<dbReference type="RefSeq" id="WP_126496096.1">
    <property type="nucleotide sequence ID" value="NZ_CALYEE010000005.1"/>
</dbReference>
<dbReference type="PRINTS" id="PR01543">
    <property type="entry name" value="ANATRNSFRASE"/>
</dbReference>
<gene>
    <name evidence="5" type="primary">nhoA_1</name>
    <name evidence="4" type="ORF">C1O36_06350</name>
    <name evidence="5" type="ORF">NCTC12218_00247</name>
</gene>
<reference evidence="5" key="2">
    <citation type="submission" date="2018-06" db="EMBL/GenBank/DDBJ databases">
        <authorList>
            <consortium name="Pathogen Informatics"/>
            <person name="Doyle S."/>
        </authorList>
    </citation>
    <scope>NUCLEOTIDE SEQUENCE [LARGE SCALE GENOMIC DNA]</scope>
    <source>
        <strain evidence="5">NCTC12218</strain>
    </source>
</reference>
<evidence type="ECO:0000313" key="4">
    <source>
        <dbReference type="EMBL" id="NHA34137.1"/>
    </source>
</evidence>
<evidence type="ECO:0000256" key="2">
    <source>
        <dbReference type="RuleBase" id="RU003452"/>
    </source>
</evidence>
<evidence type="ECO:0000313" key="7">
    <source>
        <dbReference type="Proteomes" id="UP000572988"/>
    </source>
</evidence>
<dbReference type="EC" id="2.3.1.118" evidence="5"/>
<dbReference type="PANTHER" id="PTHR11786">
    <property type="entry name" value="N-HYDROXYARYLAMINE O-ACETYLTRANSFERASE"/>
    <property type="match status" value="1"/>
</dbReference>
<accession>A0A7Z7QMV9</accession>
<protein>
    <submittedName>
        <fullName evidence="5">N-hydroxyarylamine O-acetyltransferase</fullName>
        <ecNumber evidence="5">2.3.1.118</ecNumber>
    </submittedName>
</protein>
<keyword evidence="5" id="KW-0808">Transferase</keyword>
<evidence type="ECO:0000256" key="1">
    <source>
        <dbReference type="ARBA" id="ARBA00006547"/>
    </source>
</evidence>
<name>A0A7Z7QMV9_STASC</name>
<dbReference type="InterPro" id="IPR001447">
    <property type="entry name" value="Arylamine_N-AcTrfase"/>
</dbReference>
<dbReference type="Gene3D" id="3.30.2140.20">
    <property type="match status" value="1"/>
</dbReference>
<dbReference type="Proteomes" id="UP000264146">
    <property type="component" value="Chromosome"/>
</dbReference>
<proteinExistence type="inferred from homology"/>
<dbReference type="Proteomes" id="UP000572988">
    <property type="component" value="Unassembled WGS sequence"/>
</dbReference>
<dbReference type="EMBL" id="POVK01000018">
    <property type="protein sequence ID" value="NHA34137.1"/>
    <property type="molecule type" value="Genomic_DNA"/>
</dbReference>
<dbReference type="InterPro" id="IPR038765">
    <property type="entry name" value="Papain-like_cys_pep_sf"/>
</dbReference>
<dbReference type="Pfam" id="PF00797">
    <property type="entry name" value="Acetyltransf_2"/>
    <property type="match status" value="1"/>
</dbReference>
<dbReference type="AlphaFoldDB" id="A0A7Z7QMV9"/>